<dbReference type="SMART" id="SM00822">
    <property type="entry name" value="PKS_KR"/>
    <property type="match status" value="1"/>
</dbReference>
<feature type="domain" description="Carrier" evidence="6">
    <location>
        <begin position="535"/>
        <end position="612"/>
    </location>
</feature>
<dbReference type="eggNOG" id="KOG1205">
    <property type="taxonomic scope" value="Eukaryota"/>
</dbReference>
<comment type="similarity">
    <text evidence="4">Belongs to the NRP synthetase family.</text>
</comment>
<dbReference type="PRINTS" id="PR00081">
    <property type="entry name" value="GDHRDH"/>
</dbReference>
<dbReference type="Gene3D" id="1.10.1200.10">
    <property type="entry name" value="ACP-like"/>
    <property type="match status" value="1"/>
</dbReference>
<protein>
    <submittedName>
        <fullName evidence="7">Similar to non-ribosomal peptide synthetase</fullName>
    </submittedName>
</protein>
<dbReference type="VEuPathDB" id="FungiDB:LEMA_P051070.1"/>
<evidence type="ECO:0000256" key="2">
    <source>
        <dbReference type="ARBA" id="ARBA00022553"/>
    </source>
</evidence>
<evidence type="ECO:0000256" key="4">
    <source>
        <dbReference type="ARBA" id="ARBA00029454"/>
    </source>
</evidence>
<keyword evidence="8" id="KW-1185">Reference proteome</keyword>
<dbReference type="PROSITE" id="PS00455">
    <property type="entry name" value="AMP_BINDING"/>
    <property type="match status" value="1"/>
</dbReference>
<dbReference type="GO" id="GO:0016616">
    <property type="term" value="F:oxidoreductase activity, acting on the CH-OH group of donors, NAD or NADP as acceptor"/>
    <property type="evidence" value="ECO:0007669"/>
    <property type="project" value="UniProtKB-ARBA"/>
</dbReference>
<dbReference type="PANTHER" id="PTHR44845">
    <property type="entry name" value="CARRIER DOMAIN-CONTAINING PROTEIN"/>
    <property type="match status" value="1"/>
</dbReference>
<dbReference type="Pfam" id="PF07993">
    <property type="entry name" value="NAD_binding_4"/>
    <property type="match status" value="1"/>
</dbReference>
<dbReference type="InterPro" id="IPR020806">
    <property type="entry name" value="PKS_PP-bd"/>
</dbReference>
<dbReference type="Pfam" id="PF00106">
    <property type="entry name" value="adh_short"/>
    <property type="match status" value="1"/>
</dbReference>
<dbReference type="Gene3D" id="3.30.300.30">
    <property type="match status" value="1"/>
</dbReference>
<dbReference type="InterPro" id="IPR042099">
    <property type="entry name" value="ANL_N_sf"/>
</dbReference>
<dbReference type="Gene3D" id="3.40.50.12780">
    <property type="entry name" value="N-terminal domain of ligase-like"/>
    <property type="match status" value="1"/>
</dbReference>
<dbReference type="InterPro" id="IPR006162">
    <property type="entry name" value="Ppantetheine_attach_site"/>
</dbReference>
<evidence type="ECO:0000256" key="1">
    <source>
        <dbReference type="ARBA" id="ARBA00022450"/>
    </source>
</evidence>
<organism evidence="8">
    <name type="scientific">Leptosphaeria maculans (strain JN3 / isolate v23.1.3 / race Av1-4-5-6-7-8)</name>
    <name type="common">Blackleg fungus</name>
    <name type="synonym">Phoma lingam</name>
    <dbReference type="NCBI Taxonomy" id="985895"/>
    <lineage>
        <taxon>Eukaryota</taxon>
        <taxon>Fungi</taxon>
        <taxon>Dikarya</taxon>
        <taxon>Ascomycota</taxon>
        <taxon>Pezizomycotina</taxon>
        <taxon>Dothideomycetes</taxon>
        <taxon>Pleosporomycetidae</taxon>
        <taxon>Pleosporales</taxon>
        <taxon>Pleosporineae</taxon>
        <taxon>Leptosphaeriaceae</taxon>
        <taxon>Plenodomus</taxon>
        <taxon>Plenodomus lingam/Leptosphaeria maculans species complex</taxon>
    </lineage>
</organism>
<dbReference type="InterPro" id="IPR013120">
    <property type="entry name" value="FAR_NAD-bd"/>
</dbReference>
<dbReference type="PROSITE" id="PS50075">
    <property type="entry name" value="CARRIER"/>
    <property type="match status" value="1"/>
</dbReference>
<dbReference type="SUPFAM" id="SSF51735">
    <property type="entry name" value="NAD(P)-binding Rossmann-fold domains"/>
    <property type="match status" value="2"/>
</dbReference>
<feature type="region of interest" description="Disordered" evidence="5">
    <location>
        <begin position="515"/>
        <end position="535"/>
    </location>
</feature>
<evidence type="ECO:0000259" key="6">
    <source>
        <dbReference type="PROSITE" id="PS50075"/>
    </source>
</evidence>
<dbReference type="Proteomes" id="UP000002668">
    <property type="component" value="Genome"/>
</dbReference>
<accession>E4ZM52</accession>
<dbReference type="OrthoDB" id="408177at2759"/>
<dbReference type="EMBL" id="FP929094">
    <property type="protein sequence ID" value="CBX92401.1"/>
    <property type="molecule type" value="Genomic_DNA"/>
</dbReference>
<dbReference type="Gene3D" id="3.40.50.720">
    <property type="entry name" value="NAD(P)-binding Rossmann-like Domain"/>
    <property type="match status" value="2"/>
</dbReference>
<keyword evidence="1" id="KW-0596">Phosphopantetheine</keyword>
<dbReference type="eggNOG" id="KOG1178">
    <property type="taxonomic scope" value="Eukaryota"/>
</dbReference>
<dbReference type="SUPFAM" id="SSF47336">
    <property type="entry name" value="ACP-like"/>
    <property type="match status" value="1"/>
</dbReference>
<name>E4ZM52_LEPMJ</name>
<dbReference type="CDD" id="cd05235">
    <property type="entry name" value="SDR_e1"/>
    <property type="match status" value="1"/>
</dbReference>
<dbReference type="Pfam" id="PF00550">
    <property type="entry name" value="PP-binding"/>
    <property type="match status" value="1"/>
</dbReference>
<dbReference type="InterPro" id="IPR020845">
    <property type="entry name" value="AMP-binding_CS"/>
</dbReference>
<gene>
    <name evidence="7" type="ORF">LEMA_P051070.1</name>
</gene>
<evidence type="ECO:0000256" key="3">
    <source>
        <dbReference type="ARBA" id="ARBA00023002"/>
    </source>
</evidence>
<dbReference type="STRING" id="985895.E4ZM52"/>
<evidence type="ECO:0000313" key="8">
    <source>
        <dbReference type="Proteomes" id="UP000002668"/>
    </source>
</evidence>
<dbReference type="InterPro" id="IPR057326">
    <property type="entry name" value="KR_dom"/>
</dbReference>
<dbReference type="PROSITE" id="PS00012">
    <property type="entry name" value="PHOSPHOPANTETHEINE"/>
    <property type="match status" value="1"/>
</dbReference>
<dbReference type="GeneID" id="13287156"/>
<evidence type="ECO:0000256" key="5">
    <source>
        <dbReference type="SAM" id="MobiDB-lite"/>
    </source>
</evidence>
<dbReference type="InterPro" id="IPR000873">
    <property type="entry name" value="AMP-dep_synth/lig_dom"/>
</dbReference>
<dbReference type="NCBIfam" id="TIGR01746">
    <property type="entry name" value="Thioester-redct"/>
    <property type="match status" value="1"/>
</dbReference>
<sequence>MSIIDTTKDLSALFTKQVQATPDLIALEDDKETYTYQQLHDKVSTLAARLRSHGVGRDSLVGVLLPRSANYVIACLAALQAGGAFLVLELAYPPDLLADVLEDAQPAIVVTISAEVGKIKAGTALVVLDEQETATNGHTEEQKQQPLPSEDDLDKLAFVAYSSGTTGKPKGIANPHRASVLSYNLRFGLSDLQPGDRVACNVFFVWEIIRPLLRGATVVVVPDDASYDPRMLVDLLATKKITETLFTPTLFAAVLARHQALGSRLPDLKTIWLNGEVVTTDLARRGLKALPNTRLLNVYSACETHEIACGDIKDMLEKLDQGAIYCSVGPPLIDRKHIYILDESGQKVEEGENGELFVGGHLLARGYLNRPETTAKAFVRNPYISKVGARMYRTGDKARLLANGLLEITGRVGAMIKIRGYSVVPGKVESAIVNHLAASRCAVVPWGEGIDRQLVAYFVRDKDSSDERPVVEVDRTGRSATARRMLIPYLAHYMIPSLWVELEELPTSDVSGKVNLKALPPPRPSSPTGSARKFEQSPITIEQVTEIWASILGVSASSITPEYNFFDLGGHSLLLADLAARLSNTFGFRVPVARLANPATLNGHLDTVRAIRDGHTAEVQENLPAVLRADSVLDKDIHPQFSKFCAIKDARTVFLTGVTGFLGAFLLRDLLENTSAQILCMVRFADSSQDDIPAGIARIRRNMLDFGLWSDNIMERVEILPGNLSRKRFGLPPDTFKELAERTDVILHAAATVNLVYPYAALQKPNVGGTREILRLAAQGGATVQYISTNGVLLPKPGREGWPEDAMLEVDDVVKLADGYGQTKWVAEQLALEAGRRGVPIKIHRIGTISGHSETGAANAWDLLTALIVESIRIGHYPEVNGWRAEMTPVDFVSKAVIHLSNETETEQPIFHIGDPDPVDISQVFEDLNALGYPTKPLEFEKWVALWDDKRGSAKGGDGAFTVDILRSGMPSIEFLRDVVVLDNAKTRPLRLAIERPKVDQVLLETYTRHWYARGWLPKPPTRQDAAGGCARLPRRGPLFGKVVVVMGASSGIGAATAAALAREGCHVALAARRVDALEDLKKRLVIRESKVITQKTDITDKVQVEALVATVEKQLGPIDIFVSVSGVMYFTMMANTQTDQWNQTVDVNCKGLLNVISSVVPSMLKRGKGHLVAISSDAGRKVFPGLGVYSASKFFVEATLQSLRVETAGSGLRVTSVQPGNVATDLLGMSTDQEALKKYGEPSGAKVLDPENVADSIVYALRQPEHVAVNEIMIEPRDEPI</sequence>
<dbReference type="InterPro" id="IPR002347">
    <property type="entry name" value="SDR_fam"/>
</dbReference>
<dbReference type="GO" id="GO:0031177">
    <property type="term" value="F:phosphopantetheine binding"/>
    <property type="evidence" value="ECO:0007669"/>
    <property type="project" value="InterPro"/>
</dbReference>
<dbReference type="OMA" id="VYSACET"/>
<proteinExistence type="inferred from homology"/>
<reference evidence="8" key="1">
    <citation type="journal article" date="2011" name="Nat. Commun.">
        <title>Effector diversification within compartments of the Leptosphaeria maculans genome affected by Repeat-Induced Point mutations.</title>
        <authorList>
            <person name="Rouxel T."/>
            <person name="Grandaubert J."/>
            <person name="Hane J.K."/>
            <person name="Hoede C."/>
            <person name="van de Wouw A.P."/>
            <person name="Couloux A."/>
            <person name="Dominguez V."/>
            <person name="Anthouard V."/>
            <person name="Bally P."/>
            <person name="Bourras S."/>
            <person name="Cozijnsen A.J."/>
            <person name="Ciuffetti L.M."/>
            <person name="Degrave A."/>
            <person name="Dilmaghani A."/>
            <person name="Duret L."/>
            <person name="Fudal I."/>
            <person name="Goodwin S.B."/>
            <person name="Gout L."/>
            <person name="Glaser N."/>
            <person name="Linglin J."/>
            <person name="Kema G.H.J."/>
            <person name="Lapalu N."/>
            <person name="Lawrence C.B."/>
            <person name="May K."/>
            <person name="Meyer M."/>
            <person name="Ollivier B."/>
            <person name="Poulain J."/>
            <person name="Schoch C.L."/>
            <person name="Simon A."/>
            <person name="Spatafora J.W."/>
            <person name="Stachowiak A."/>
            <person name="Turgeon B.G."/>
            <person name="Tyler B.M."/>
            <person name="Vincent D."/>
            <person name="Weissenbach J."/>
            <person name="Amselem J."/>
            <person name="Quesneville H."/>
            <person name="Oliver R.P."/>
            <person name="Wincker P."/>
            <person name="Balesdent M.-H."/>
            <person name="Howlett B.J."/>
        </authorList>
    </citation>
    <scope>NUCLEOTIDE SEQUENCE [LARGE SCALE GENOMIC DNA]</scope>
    <source>
        <strain evidence="8">JN3 / isolate v23.1.3 / race Av1-4-5-6-7-8</strain>
    </source>
</reference>
<dbReference type="CDD" id="cd05930">
    <property type="entry name" value="A_NRPS"/>
    <property type="match status" value="1"/>
</dbReference>
<dbReference type="FunFam" id="3.40.50.720:FF:000047">
    <property type="entry name" value="NADP-dependent L-serine/L-allo-threonine dehydrogenase"/>
    <property type="match status" value="1"/>
</dbReference>
<dbReference type="InterPro" id="IPR045851">
    <property type="entry name" value="AMP-bd_C_sf"/>
</dbReference>
<dbReference type="RefSeq" id="XP_003835766.1">
    <property type="nucleotide sequence ID" value="XM_003835718.1"/>
</dbReference>
<dbReference type="InterPro" id="IPR036291">
    <property type="entry name" value="NAD(P)-bd_dom_sf"/>
</dbReference>
<dbReference type="SMART" id="SM00823">
    <property type="entry name" value="PKS_PP"/>
    <property type="match status" value="1"/>
</dbReference>
<dbReference type="InterPro" id="IPR009081">
    <property type="entry name" value="PP-bd_ACP"/>
</dbReference>
<evidence type="ECO:0000313" key="7">
    <source>
        <dbReference type="EMBL" id="CBX92401.1"/>
    </source>
</evidence>
<keyword evidence="3" id="KW-0560">Oxidoreductase</keyword>
<dbReference type="InterPro" id="IPR036736">
    <property type="entry name" value="ACP-like_sf"/>
</dbReference>
<dbReference type="InParanoid" id="E4ZM52"/>
<keyword evidence="2" id="KW-0597">Phosphoprotein</keyword>
<dbReference type="SUPFAM" id="SSF56801">
    <property type="entry name" value="Acetyl-CoA synthetase-like"/>
    <property type="match status" value="1"/>
</dbReference>
<dbReference type="Pfam" id="PF00501">
    <property type="entry name" value="AMP-binding"/>
    <property type="match status" value="1"/>
</dbReference>
<dbReference type="InterPro" id="IPR010080">
    <property type="entry name" value="Thioester_reductase-like_dom"/>
</dbReference>
<dbReference type="PANTHER" id="PTHR44845:SF6">
    <property type="entry name" value="BETA-ALANINE-ACTIVATING ENZYME"/>
    <property type="match status" value="1"/>
</dbReference>
<dbReference type="HOGENOM" id="CLU_000022_2_17_1"/>